<dbReference type="Proteomes" id="UP000184267">
    <property type="component" value="Unassembled WGS sequence"/>
</dbReference>
<dbReference type="Gene3D" id="1.20.1280.50">
    <property type="match status" value="1"/>
</dbReference>
<name>A0A1M2V358_TRAPU</name>
<dbReference type="OMA" id="LAMPEFW"/>
<reference evidence="2 3" key="1">
    <citation type="submission" date="2016-10" db="EMBL/GenBank/DDBJ databases">
        <title>Genome sequence of the basidiomycete white-rot fungus Trametes pubescens.</title>
        <authorList>
            <person name="Makela M.R."/>
            <person name="Granchi Z."/>
            <person name="Peng M."/>
            <person name="De Vries R.P."/>
            <person name="Grigoriev I."/>
            <person name="Riley R."/>
            <person name="Hilden K."/>
        </authorList>
    </citation>
    <scope>NUCLEOTIDE SEQUENCE [LARGE SCALE GENOMIC DNA]</scope>
    <source>
        <strain evidence="2 3">FBCC735</strain>
    </source>
</reference>
<feature type="coiled-coil region" evidence="1">
    <location>
        <begin position="448"/>
        <end position="475"/>
    </location>
</feature>
<evidence type="ECO:0000313" key="2">
    <source>
        <dbReference type="EMBL" id="OJT02022.1"/>
    </source>
</evidence>
<dbReference type="InterPro" id="IPR036047">
    <property type="entry name" value="F-box-like_dom_sf"/>
</dbReference>
<dbReference type="STRING" id="154538.A0A1M2V358"/>
<organism evidence="2 3">
    <name type="scientific">Trametes pubescens</name>
    <name type="common">White-rot fungus</name>
    <dbReference type="NCBI Taxonomy" id="154538"/>
    <lineage>
        <taxon>Eukaryota</taxon>
        <taxon>Fungi</taxon>
        <taxon>Dikarya</taxon>
        <taxon>Basidiomycota</taxon>
        <taxon>Agaricomycotina</taxon>
        <taxon>Agaricomycetes</taxon>
        <taxon>Polyporales</taxon>
        <taxon>Polyporaceae</taxon>
        <taxon>Trametes</taxon>
    </lineage>
</organism>
<evidence type="ECO:0000256" key="1">
    <source>
        <dbReference type="SAM" id="Coils"/>
    </source>
</evidence>
<sequence length="528" mass="59410">MDQDRQAEHNTDLPSILPPMPLQAAVLNAGLHIHRLPPELLMMILYDARRRPEDIRFAHVCHHWRTLLLAMPEFWASMFKHIQVRYYDVHHERTRYFLELSSPRFLKLEVLFAGEWFLAPHASRIVHLSIWLATETCVQRFDAVLKAGLPNLASLYYSAESLAYGTWQPLRPLSDCSLPALRQVHIPAISPLDRWVTPTVEHIILYRFSGDMRHLRNGLSRCRSLKSLTISPFNLNVSTQLMPHADLSPKVEMCGLRRLYLAGTAPSIIDILAQFNVPPSVHLQLRCDDVGSVIAAPTIIARHIFPALASLYLGRTHRSGGVRLLGYTHSHVAGKFNERLNVGIWRDWSVKDALAELLRPFAASGATALAIDLPRLPLMLEASGWGQPSGVDVDADSDSVFLLPRALSRMELLGDTPGAVKVRFARAFVRDIAKGASATLTLCWVLDVARERASEERAREELEMLRQLLAEFDAAGRRLGRLELYGTLQIWVVATRAGKVSTNVRRCAEVARSFLPHFEELVDTVVLV</sequence>
<proteinExistence type="predicted"/>
<gene>
    <name evidence="2" type="ORF">TRAPUB_7556</name>
</gene>
<comment type="caution">
    <text evidence="2">The sequence shown here is derived from an EMBL/GenBank/DDBJ whole genome shotgun (WGS) entry which is preliminary data.</text>
</comment>
<dbReference type="SUPFAM" id="SSF81383">
    <property type="entry name" value="F-box domain"/>
    <property type="match status" value="1"/>
</dbReference>
<keyword evidence="1" id="KW-0175">Coiled coil</keyword>
<dbReference type="OrthoDB" id="2751071at2759"/>
<dbReference type="AlphaFoldDB" id="A0A1M2V358"/>
<accession>A0A1M2V358</accession>
<evidence type="ECO:0000313" key="3">
    <source>
        <dbReference type="Proteomes" id="UP000184267"/>
    </source>
</evidence>
<dbReference type="EMBL" id="MNAD01001707">
    <property type="protein sequence ID" value="OJT02022.1"/>
    <property type="molecule type" value="Genomic_DNA"/>
</dbReference>
<keyword evidence="3" id="KW-1185">Reference proteome</keyword>
<protein>
    <submittedName>
        <fullName evidence="2">Uncharacterized protein</fullName>
    </submittedName>
</protein>